<dbReference type="OrthoDB" id="5062850at2759"/>
<reference evidence="2" key="1">
    <citation type="submission" date="2007-04" db="EMBL/GenBank/DDBJ databases">
        <authorList>
            <consortium name="The Broad Institute Genome Sequencing Platform"/>
            <person name="Birren B."/>
            <person name="Lander E."/>
            <person name="Galagan J."/>
            <person name="Nusbaum C."/>
            <person name="Devon K."/>
            <person name="Ma L.-J."/>
            <person name="Jaffe D."/>
            <person name="Butler J."/>
            <person name="Alvarez P."/>
            <person name="Gnerre S."/>
            <person name="Grabherr M."/>
            <person name="Kleber M."/>
            <person name="Mauceli E."/>
            <person name="Brockman W."/>
            <person name="MacCallum I.A."/>
            <person name="Young S."/>
            <person name="LaButti K."/>
            <person name="DeCaprio D."/>
            <person name="Crawford M."/>
            <person name="Koehrsen M."/>
            <person name="Engels R."/>
            <person name="Montgomery P."/>
            <person name="Pearson M."/>
            <person name="Howarth C."/>
            <person name="Larson L."/>
            <person name="White J."/>
            <person name="O'Leary S."/>
            <person name="Kodira C."/>
            <person name="Zeng Q."/>
            <person name="Yandava C."/>
            <person name="Alvarado L."/>
            <person name="Kistler C."/>
            <person name="Shim W.-B."/>
            <person name="Kang S."/>
            <person name="Woloshuk C."/>
        </authorList>
    </citation>
    <scope>NUCLEOTIDE SEQUENCE</scope>
    <source>
        <strain evidence="2">4287</strain>
    </source>
</reference>
<dbReference type="AlphaFoldDB" id="A0A0J9VTI3"/>
<sequence>MSSSPFLSLPPELRHMIYKYYYTTLEGYFLQPISRKLAAANGKPLDLALMYTYRFIAHETRDLPLLYNDISISTIYDPELRPWAGRFDYLLYAQLQQQVKLVLLLGNRFLTEQIWTRIEQSFPWFAPDLRDALSQHRRGQDQFDMRHIECWPFTNSFTYSVDPFRRRASGISALCEALEFTLRNLAQRATSDFYRAVNEALPDWEYSGSDRLLNFLDQCFKPWDIPHADALAEMGRKFKDERLWSTLESWAPNQRQTQEYRAKFRISAASAAIRWLSQLPANKQMCVHNLAIIEDRPSVGRQECHAEGLVPFCKANPRLRISHQVSMMNVIFSQAMLSRVGSFEGLEEYAGQEIGEQALDLASGESFSCIAEWLAEIISLSKAGMPDGSYTFTLDGGPDVDLCSEIFQQVVLRKEAMRLTIERSLPLLGEDDRLYFGLELHRGHGNAFAQLIDNSSFIKTNFNPGQLWNADKMLAEFRQTGVLDFFGKYRCVRMLFKFPRPPLTSIVPRLGALVMENYESRPCPRRQNTQKRAQRHRRGRRQH</sequence>
<dbReference type="RefSeq" id="XP_018252339.1">
    <property type="nucleotide sequence ID" value="XM_018393130.1"/>
</dbReference>
<evidence type="ECO:0000313" key="3">
    <source>
        <dbReference type="Proteomes" id="UP000009097"/>
    </source>
</evidence>
<dbReference type="KEGG" id="fox:FOXG_13178"/>
<reference evidence="2" key="2">
    <citation type="journal article" date="2010" name="Nature">
        <title>Comparative genomics reveals mobile pathogenicity chromosomes in Fusarium.</title>
        <authorList>
            <person name="Ma L.J."/>
            <person name="van der Does H.C."/>
            <person name="Borkovich K.A."/>
            <person name="Coleman J.J."/>
            <person name="Daboussi M.J."/>
            <person name="Di Pietro A."/>
            <person name="Dufresne M."/>
            <person name="Freitag M."/>
            <person name="Grabherr M."/>
            <person name="Henrissat B."/>
            <person name="Houterman P.M."/>
            <person name="Kang S."/>
            <person name="Shim W.B."/>
            <person name="Woloshuk C."/>
            <person name="Xie X."/>
            <person name="Xu J.R."/>
            <person name="Antoniw J."/>
            <person name="Baker S.E."/>
            <person name="Bluhm B.H."/>
            <person name="Breakspear A."/>
            <person name="Brown D.W."/>
            <person name="Butchko R.A."/>
            <person name="Chapman S."/>
            <person name="Coulson R."/>
            <person name="Coutinho P.M."/>
            <person name="Danchin E.G."/>
            <person name="Diener A."/>
            <person name="Gale L.R."/>
            <person name="Gardiner D.M."/>
            <person name="Goff S."/>
            <person name="Hammond-Kosack K.E."/>
            <person name="Hilburn K."/>
            <person name="Hua-Van A."/>
            <person name="Jonkers W."/>
            <person name="Kazan K."/>
            <person name="Kodira C.D."/>
            <person name="Koehrsen M."/>
            <person name="Kumar L."/>
            <person name="Lee Y.H."/>
            <person name="Li L."/>
            <person name="Manners J.M."/>
            <person name="Miranda-Saavedra D."/>
            <person name="Mukherjee M."/>
            <person name="Park G."/>
            <person name="Park J."/>
            <person name="Park S.Y."/>
            <person name="Proctor R.H."/>
            <person name="Regev A."/>
            <person name="Ruiz-Roldan M.C."/>
            <person name="Sain D."/>
            <person name="Sakthikumar S."/>
            <person name="Sykes S."/>
            <person name="Schwartz D.C."/>
            <person name="Turgeon B.G."/>
            <person name="Wapinski I."/>
            <person name="Yoder O."/>
            <person name="Young S."/>
            <person name="Zeng Q."/>
            <person name="Zhou S."/>
            <person name="Galagan J."/>
            <person name="Cuomo C.A."/>
            <person name="Kistler H.C."/>
            <person name="Rep M."/>
        </authorList>
    </citation>
    <scope>NUCLEOTIDE SEQUENCE [LARGE SCALE GENOMIC DNA]</scope>
    <source>
        <strain evidence="2">4287</strain>
    </source>
</reference>
<organism evidence="2 3">
    <name type="scientific">Fusarium oxysporum f. sp. lycopersici (strain 4287 / CBS 123668 / FGSC 9935 / NRRL 34936)</name>
    <name type="common">Fusarium vascular wilt of tomato</name>
    <dbReference type="NCBI Taxonomy" id="426428"/>
    <lineage>
        <taxon>Eukaryota</taxon>
        <taxon>Fungi</taxon>
        <taxon>Dikarya</taxon>
        <taxon>Ascomycota</taxon>
        <taxon>Pezizomycotina</taxon>
        <taxon>Sordariomycetes</taxon>
        <taxon>Hypocreomycetidae</taxon>
        <taxon>Hypocreales</taxon>
        <taxon>Nectriaceae</taxon>
        <taxon>Fusarium</taxon>
        <taxon>Fusarium oxysporum species complex</taxon>
    </lineage>
</organism>
<proteinExistence type="predicted"/>
<gene>
    <name evidence="2" type="ORF">FOXG_13178</name>
</gene>
<dbReference type="Proteomes" id="UP000009097">
    <property type="component" value="Unassembled WGS sequence"/>
</dbReference>
<evidence type="ECO:0000256" key="1">
    <source>
        <dbReference type="SAM" id="MobiDB-lite"/>
    </source>
</evidence>
<feature type="region of interest" description="Disordered" evidence="1">
    <location>
        <begin position="521"/>
        <end position="543"/>
    </location>
</feature>
<dbReference type="VEuPathDB" id="FungiDB:FOXG_13178"/>
<feature type="compositionally biased region" description="Basic residues" evidence="1">
    <location>
        <begin position="528"/>
        <end position="543"/>
    </location>
</feature>
<dbReference type="GeneID" id="28954453"/>
<evidence type="ECO:0000313" key="2">
    <source>
        <dbReference type="EMBL" id="KNB14294.1"/>
    </source>
</evidence>
<name>A0A0J9VTI3_FUSO4</name>
<dbReference type="EMBL" id="DS231714">
    <property type="protein sequence ID" value="KNB14294.1"/>
    <property type="molecule type" value="Genomic_DNA"/>
</dbReference>
<accession>A0A0J9VTI3</accession>
<protein>
    <submittedName>
        <fullName evidence="2">Uncharacterized protein</fullName>
    </submittedName>
</protein>